<proteinExistence type="predicted"/>
<feature type="domain" description="Transposase IS66 central" evidence="2">
    <location>
        <begin position="1"/>
        <end position="39"/>
    </location>
</feature>
<comment type="caution">
    <text evidence="3">The sequence shown here is derived from an EMBL/GenBank/DDBJ whole genome shotgun (WGS) entry which is preliminary data.</text>
</comment>
<accession>A0A512E4S4</accession>
<dbReference type="EMBL" id="BJYZ01000091">
    <property type="protein sequence ID" value="GEO43480.1"/>
    <property type="molecule type" value="Genomic_DNA"/>
</dbReference>
<evidence type="ECO:0000313" key="4">
    <source>
        <dbReference type="Proteomes" id="UP000321523"/>
    </source>
</evidence>
<dbReference type="AlphaFoldDB" id="A0A512E4S4"/>
<reference evidence="3 4" key="1">
    <citation type="submission" date="2019-07" db="EMBL/GenBank/DDBJ databases">
        <title>Whole genome shotgun sequence of Skermanella aerolata NBRC 106429.</title>
        <authorList>
            <person name="Hosoyama A."/>
            <person name="Uohara A."/>
            <person name="Ohji S."/>
            <person name="Ichikawa N."/>
        </authorList>
    </citation>
    <scope>NUCLEOTIDE SEQUENCE [LARGE SCALE GENOMIC DNA]</scope>
    <source>
        <strain evidence="3 4">NBRC 106429</strain>
    </source>
</reference>
<sequence>MLRVLDRPQVPLHTNGSERDLRPHVIKRKISGGTRSDQGRDCRDAFLGLLLTCAKLGVSFWDFLGHRLGVAKANAPYLPDLVRLRSATA</sequence>
<gene>
    <name evidence="3" type="ORF">SAE02_76280</name>
</gene>
<dbReference type="Proteomes" id="UP000321523">
    <property type="component" value="Unassembled WGS sequence"/>
</dbReference>
<feature type="region of interest" description="Disordered" evidence="1">
    <location>
        <begin position="1"/>
        <end position="21"/>
    </location>
</feature>
<protein>
    <recommendedName>
        <fullName evidence="2">Transposase IS66 central domain-containing protein</fullName>
    </recommendedName>
</protein>
<evidence type="ECO:0000256" key="1">
    <source>
        <dbReference type="SAM" id="MobiDB-lite"/>
    </source>
</evidence>
<evidence type="ECO:0000259" key="2">
    <source>
        <dbReference type="Pfam" id="PF03050"/>
    </source>
</evidence>
<dbReference type="InterPro" id="IPR004291">
    <property type="entry name" value="Transposase_IS66_central"/>
</dbReference>
<evidence type="ECO:0000313" key="3">
    <source>
        <dbReference type="EMBL" id="GEO43480.1"/>
    </source>
</evidence>
<dbReference type="Pfam" id="PF03050">
    <property type="entry name" value="DDE_Tnp_IS66"/>
    <property type="match status" value="1"/>
</dbReference>
<keyword evidence="4" id="KW-1185">Reference proteome</keyword>
<organism evidence="3 4">
    <name type="scientific">Skermanella aerolata</name>
    <dbReference type="NCBI Taxonomy" id="393310"/>
    <lineage>
        <taxon>Bacteria</taxon>
        <taxon>Pseudomonadati</taxon>
        <taxon>Pseudomonadota</taxon>
        <taxon>Alphaproteobacteria</taxon>
        <taxon>Rhodospirillales</taxon>
        <taxon>Azospirillaceae</taxon>
        <taxon>Skermanella</taxon>
    </lineage>
</organism>
<name>A0A512E4S4_9PROT</name>